<gene>
    <name evidence="1" type="ORF">B5766_00540</name>
</gene>
<reference evidence="2" key="1">
    <citation type="submission" date="2017-03" db="EMBL/GenBank/DDBJ databases">
        <authorList>
            <person name="Lund M.B."/>
        </authorList>
    </citation>
    <scope>NUCLEOTIDE SEQUENCE [LARGE SCALE GENOMIC DNA]</scope>
</reference>
<protein>
    <submittedName>
        <fullName evidence="1">Uncharacterized protein</fullName>
    </submittedName>
</protein>
<name>A0A2A6FUZ9_9MICO</name>
<organism evidence="1 2">
    <name type="scientific">Candidatus Lumbricidiphila eiseniae</name>
    <dbReference type="NCBI Taxonomy" id="1969409"/>
    <lineage>
        <taxon>Bacteria</taxon>
        <taxon>Bacillati</taxon>
        <taxon>Actinomycetota</taxon>
        <taxon>Actinomycetes</taxon>
        <taxon>Micrococcales</taxon>
        <taxon>Microbacteriaceae</taxon>
        <taxon>Candidatus Lumbricidiphila</taxon>
    </lineage>
</organism>
<evidence type="ECO:0000313" key="2">
    <source>
        <dbReference type="Proteomes" id="UP000219994"/>
    </source>
</evidence>
<proteinExistence type="predicted"/>
<accession>A0A2A6FUZ9</accession>
<sequence>MLYSSTFFIGCSVKESSNPGPDYAYKDIEIVADDGTSVKKTFEGVNRNDSRSVNRSNDNTTNVKTCADIAAKLNGYARDFKRNATTRATSATA</sequence>
<evidence type="ECO:0000313" key="1">
    <source>
        <dbReference type="EMBL" id="PDQ36470.1"/>
    </source>
</evidence>
<dbReference type="AlphaFoldDB" id="A0A2A6FUZ9"/>
<dbReference type="Proteomes" id="UP000219994">
    <property type="component" value="Unassembled WGS sequence"/>
</dbReference>
<comment type="caution">
    <text evidence="1">The sequence shown here is derived from an EMBL/GenBank/DDBJ whole genome shotgun (WGS) entry which is preliminary data.</text>
</comment>
<dbReference type="EMBL" id="NAEP01000013">
    <property type="protein sequence ID" value="PDQ36470.1"/>
    <property type="molecule type" value="Genomic_DNA"/>
</dbReference>